<evidence type="ECO:0000256" key="5">
    <source>
        <dbReference type="ARBA" id="ARBA00022679"/>
    </source>
</evidence>
<dbReference type="GO" id="GO:0046983">
    <property type="term" value="F:protein dimerization activity"/>
    <property type="evidence" value="ECO:0007669"/>
    <property type="project" value="InterPro"/>
</dbReference>
<evidence type="ECO:0000256" key="4">
    <source>
        <dbReference type="ARBA" id="ARBA00022553"/>
    </source>
</evidence>
<protein>
    <recommendedName>
        <fullName evidence="3">histidine kinase</fullName>
        <ecNumber evidence="3">2.7.13.3</ecNumber>
    </recommendedName>
</protein>
<evidence type="ECO:0000256" key="2">
    <source>
        <dbReference type="ARBA" id="ARBA00004370"/>
    </source>
</evidence>
<feature type="domain" description="Histidine kinase" evidence="10">
    <location>
        <begin position="365"/>
        <end position="462"/>
    </location>
</feature>
<keyword evidence="9" id="KW-0472">Membrane</keyword>
<gene>
    <name evidence="12" type="ORF">HU230_16935</name>
</gene>
<feature type="region of interest" description="Disordered" evidence="8">
    <location>
        <begin position="403"/>
        <end position="425"/>
    </location>
</feature>
<keyword evidence="9" id="KW-1133">Transmembrane helix</keyword>
<dbReference type="SUPFAM" id="SSF55874">
    <property type="entry name" value="ATPase domain of HSP90 chaperone/DNA topoisomerase II/histidine kinase"/>
    <property type="match status" value="1"/>
</dbReference>
<dbReference type="PROSITE" id="PS50885">
    <property type="entry name" value="HAMP"/>
    <property type="match status" value="1"/>
</dbReference>
<keyword evidence="5" id="KW-0808">Transferase</keyword>
<dbReference type="RefSeq" id="WP_176531069.1">
    <property type="nucleotide sequence ID" value="NZ_CP088022.1"/>
</dbReference>
<keyword evidence="4" id="KW-0597">Phosphoprotein</keyword>
<dbReference type="PANTHER" id="PTHR24421">
    <property type="entry name" value="NITRATE/NITRITE SENSOR PROTEIN NARX-RELATED"/>
    <property type="match status" value="1"/>
</dbReference>
<comment type="subcellular location">
    <subcellularLocation>
        <location evidence="2">Membrane</location>
    </subcellularLocation>
</comment>
<evidence type="ECO:0000259" key="10">
    <source>
        <dbReference type="PROSITE" id="PS50109"/>
    </source>
</evidence>
<feature type="transmembrane region" description="Helical" evidence="9">
    <location>
        <begin position="13"/>
        <end position="34"/>
    </location>
</feature>
<evidence type="ECO:0000259" key="11">
    <source>
        <dbReference type="PROSITE" id="PS50885"/>
    </source>
</evidence>
<feature type="domain" description="HAMP" evidence="11">
    <location>
        <begin position="185"/>
        <end position="237"/>
    </location>
</feature>
<dbReference type="Pfam" id="PF07730">
    <property type="entry name" value="HisKA_3"/>
    <property type="match status" value="1"/>
</dbReference>
<organism evidence="12">
    <name type="scientific">Bradyrhizobium quebecense</name>
    <dbReference type="NCBI Taxonomy" id="2748629"/>
    <lineage>
        <taxon>Bacteria</taxon>
        <taxon>Pseudomonadati</taxon>
        <taxon>Pseudomonadota</taxon>
        <taxon>Alphaproteobacteria</taxon>
        <taxon>Hyphomicrobiales</taxon>
        <taxon>Nitrobacteraceae</taxon>
        <taxon>Bradyrhizobium</taxon>
    </lineage>
</organism>
<dbReference type="InterPro" id="IPR011712">
    <property type="entry name" value="Sig_transdc_His_kin_sub3_dim/P"/>
</dbReference>
<dbReference type="CDD" id="cd06225">
    <property type="entry name" value="HAMP"/>
    <property type="match status" value="1"/>
</dbReference>
<reference evidence="12" key="1">
    <citation type="submission" date="2020-06" db="EMBL/GenBank/DDBJ databases">
        <title>Whole Genome Sequence of Bradyrhizobium sp. Strain 66S1MB.</title>
        <authorList>
            <person name="Bromfield E."/>
            <person name="Cloutier S."/>
        </authorList>
    </citation>
    <scope>NUCLEOTIDE SEQUENCE</scope>
    <source>
        <strain evidence="12">66S1MB</strain>
    </source>
</reference>
<dbReference type="EMBL" id="JABWSX010000001">
    <property type="protein sequence ID" value="NVL07387.1"/>
    <property type="molecule type" value="Genomic_DNA"/>
</dbReference>
<name>A0A973WM95_9BRAD</name>
<evidence type="ECO:0000256" key="1">
    <source>
        <dbReference type="ARBA" id="ARBA00000085"/>
    </source>
</evidence>
<accession>A0A973WM95</accession>
<evidence type="ECO:0000256" key="9">
    <source>
        <dbReference type="SAM" id="Phobius"/>
    </source>
</evidence>
<evidence type="ECO:0000256" key="8">
    <source>
        <dbReference type="SAM" id="MobiDB-lite"/>
    </source>
</evidence>
<dbReference type="GO" id="GO:0000155">
    <property type="term" value="F:phosphorelay sensor kinase activity"/>
    <property type="evidence" value="ECO:0007669"/>
    <property type="project" value="InterPro"/>
</dbReference>
<evidence type="ECO:0000256" key="6">
    <source>
        <dbReference type="ARBA" id="ARBA00022777"/>
    </source>
</evidence>
<dbReference type="GO" id="GO:0016020">
    <property type="term" value="C:membrane"/>
    <property type="evidence" value="ECO:0007669"/>
    <property type="project" value="UniProtKB-SubCell"/>
</dbReference>
<evidence type="ECO:0000256" key="7">
    <source>
        <dbReference type="ARBA" id="ARBA00023012"/>
    </source>
</evidence>
<dbReference type="Pfam" id="PF02518">
    <property type="entry name" value="HATPase_c"/>
    <property type="match status" value="1"/>
</dbReference>
<dbReference type="Pfam" id="PF00672">
    <property type="entry name" value="HAMP"/>
    <property type="match status" value="1"/>
</dbReference>
<keyword evidence="9" id="KW-0812">Transmembrane</keyword>
<sequence>MWNWSGSDLKLRLTLRVAAVSMLCFAAISGYFLIEADRSVRARIAAVADVAARTLELQQSKIQWLNNPRSDFPDLDSVATSVMAPGLCLAFRSNSGEISQRFCGGTQTDTAAPPQAFAALYRRLFDPGRETVRPVISRGQAIGQAVVWVDPAVLTTEAWHDAGRLMAVLMIALPLLCALVYAALSRALRPTRLIRDGLERIAAGDLAARLPPFNLAELSAIGDVFNHLAERLTTALSDRNALTQKLIVVQDEERRHLARELHDEFGQSLAAIRALAASARLTAAQDCPTLLAECDGIARTATDMMETLRGALFRLRPPDVDELGLAASLEGLIAGWNGRSRGQPRFEIVISGSFERIATSTGANLYRIVQEALTNAAKHAGATRVMLRLEMRETASAGGGGEIVLAIDDDGRPGDPQGDPQVKSGMGLLGMRERVAALGGRLNFEAGQSAGSSLRVSVPVAAGREAAFVERAA</sequence>
<dbReference type="AlphaFoldDB" id="A0A973WM95"/>
<dbReference type="CDD" id="cd16917">
    <property type="entry name" value="HATPase_UhpB-NarQ-NarX-like"/>
    <property type="match status" value="1"/>
</dbReference>
<dbReference type="Gene3D" id="6.10.340.10">
    <property type="match status" value="1"/>
</dbReference>
<dbReference type="InterPro" id="IPR036890">
    <property type="entry name" value="HATPase_C_sf"/>
</dbReference>
<dbReference type="PROSITE" id="PS50109">
    <property type="entry name" value="HIS_KIN"/>
    <property type="match status" value="1"/>
</dbReference>
<dbReference type="InterPro" id="IPR050482">
    <property type="entry name" value="Sensor_HK_TwoCompSys"/>
</dbReference>
<dbReference type="SMART" id="SM00304">
    <property type="entry name" value="HAMP"/>
    <property type="match status" value="1"/>
</dbReference>
<dbReference type="SMART" id="SM00387">
    <property type="entry name" value="HATPase_c"/>
    <property type="match status" value="1"/>
</dbReference>
<dbReference type="Gene3D" id="3.30.565.10">
    <property type="entry name" value="Histidine kinase-like ATPase, C-terminal domain"/>
    <property type="match status" value="1"/>
</dbReference>
<dbReference type="InterPro" id="IPR003660">
    <property type="entry name" value="HAMP_dom"/>
</dbReference>
<dbReference type="PANTHER" id="PTHR24421:SF58">
    <property type="entry name" value="SIGNAL TRANSDUCTION HISTIDINE-PROTEIN KINASE_PHOSPHATASE UHPB"/>
    <property type="match status" value="1"/>
</dbReference>
<evidence type="ECO:0000256" key="3">
    <source>
        <dbReference type="ARBA" id="ARBA00012438"/>
    </source>
</evidence>
<dbReference type="Gene3D" id="1.20.5.1930">
    <property type="match status" value="1"/>
</dbReference>
<evidence type="ECO:0000313" key="12">
    <source>
        <dbReference type="EMBL" id="NVL07387.1"/>
    </source>
</evidence>
<keyword evidence="6" id="KW-0418">Kinase</keyword>
<dbReference type="InterPro" id="IPR005467">
    <property type="entry name" value="His_kinase_dom"/>
</dbReference>
<comment type="catalytic activity">
    <reaction evidence="1">
        <text>ATP + protein L-histidine = ADP + protein N-phospho-L-histidine.</text>
        <dbReference type="EC" id="2.7.13.3"/>
    </reaction>
</comment>
<feature type="transmembrane region" description="Helical" evidence="9">
    <location>
        <begin position="165"/>
        <end position="184"/>
    </location>
</feature>
<dbReference type="EC" id="2.7.13.3" evidence="3"/>
<dbReference type="InterPro" id="IPR003594">
    <property type="entry name" value="HATPase_dom"/>
</dbReference>
<proteinExistence type="predicted"/>
<keyword evidence="7" id="KW-0902">Two-component regulatory system</keyword>
<comment type="caution">
    <text evidence="12">The sequence shown here is derived from an EMBL/GenBank/DDBJ whole genome shotgun (WGS) entry which is preliminary data.</text>
</comment>